<feature type="signal peptide" evidence="1">
    <location>
        <begin position="1"/>
        <end position="26"/>
    </location>
</feature>
<dbReference type="Proteomes" id="UP000239494">
    <property type="component" value="Unassembled WGS sequence"/>
</dbReference>
<dbReference type="PANTHER" id="PTHR36933">
    <property type="entry name" value="SLL0788 PROTEIN"/>
    <property type="match status" value="1"/>
</dbReference>
<proteinExistence type="predicted"/>
<dbReference type="InterPro" id="IPR012347">
    <property type="entry name" value="Ferritin-like"/>
</dbReference>
<accession>A0A2T0T3T8</accession>
<evidence type="ECO:0000259" key="2">
    <source>
        <dbReference type="Pfam" id="PF03713"/>
    </source>
</evidence>
<dbReference type="PROSITE" id="PS51257">
    <property type="entry name" value="PROKAR_LIPOPROTEIN"/>
    <property type="match status" value="1"/>
</dbReference>
<keyword evidence="4" id="KW-1185">Reference proteome</keyword>
<dbReference type="PANTHER" id="PTHR36933:SF1">
    <property type="entry name" value="SLL0788 PROTEIN"/>
    <property type="match status" value="1"/>
</dbReference>
<reference evidence="3 4" key="1">
    <citation type="submission" date="2018-03" db="EMBL/GenBank/DDBJ databases">
        <title>Genomic Encyclopedia of Archaeal and Bacterial Type Strains, Phase II (KMG-II): from individual species to whole genera.</title>
        <authorList>
            <person name="Goeker M."/>
        </authorList>
    </citation>
    <scope>NUCLEOTIDE SEQUENCE [LARGE SCALE GENOMIC DNA]</scope>
    <source>
        <strain evidence="3 4">DSM 44720</strain>
    </source>
</reference>
<evidence type="ECO:0000256" key="1">
    <source>
        <dbReference type="SAM" id="SignalP"/>
    </source>
</evidence>
<dbReference type="Gene3D" id="1.20.1260.10">
    <property type="match status" value="1"/>
</dbReference>
<protein>
    <submittedName>
        <fullName evidence="3">Uncharacterized protein (DUF305 family)</fullName>
    </submittedName>
</protein>
<gene>
    <name evidence="3" type="ORF">CLV43_10682</name>
</gene>
<evidence type="ECO:0000313" key="4">
    <source>
        <dbReference type="Proteomes" id="UP000239494"/>
    </source>
</evidence>
<dbReference type="EMBL" id="PVTF01000006">
    <property type="protein sequence ID" value="PRY40348.1"/>
    <property type="molecule type" value="Genomic_DNA"/>
</dbReference>
<name>A0A2T0T3T8_9PSEU</name>
<evidence type="ECO:0000313" key="3">
    <source>
        <dbReference type="EMBL" id="PRY40348.1"/>
    </source>
</evidence>
<sequence length="210" mass="22193">MRIKVGVAAVALLLAGCTGTSSTEDAAPVIVPGAPGETAKTISPDDLGTDRYIAPNDRDLAYVAGMVVHHRQAVEMTELAPERASNEVVRGLAARIHDTQGPEIGAMEQWQRQYAATAGEHGHSGKMPDVDHAAMPGMATAEQMGELKAARGEEFDRVFVRLMVAHHKGALAMAEEVLSSGVDVKVEEMAADVIATQTDEINRMQGLGLG</sequence>
<dbReference type="AlphaFoldDB" id="A0A2T0T3T8"/>
<dbReference type="Pfam" id="PF03713">
    <property type="entry name" value="DUF305"/>
    <property type="match status" value="1"/>
</dbReference>
<dbReference type="OrthoDB" id="26872at2"/>
<dbReference type="InterPro" id="IPR005183">
    <property type="entry name" value="DUF305_CopM-like"/>
</dbReference>
<organism evidence="3 4">
    <name type="scientific">Umezawaea tangerina</name>
    <dbReference type="NCBI Taxonomy" id="84725"/>
    <lineage>
        <taxon>Bacteria</taxon>
        <taxon>Bacillati</taxon>
        <taxon>Actinomycetota</taxon>
        <taxon>Actinomycetes</taxon>
        <taxon>Pseudonocardiales</taxon>
        <taxon>Pseudonocardiaceae</taxon>
        <taxon>Umezawaea</taxon>
    </lineage>
</organism>
<feature type="domain" description="DUF305" evidence="2">
    <location>
        <begin position="59"/>
        <end position="206"/>
    </location>
</feature>
<keyword evidence="1" id="KW-0732">Signal</keyword>
<dbReference type="RefSeq" id="WP_106189317.1">
    <property type="nucleotide sequence ID" value="NZ_PVTF01000006.1"/>
</dbReference>
<comment type="caution">
    <text evidence="3">The sequence shown here is derived from an EMBL/GenBank/DDBJ whole genome shotgun (WGS) entry which is preliminary data.</text>
</comment>
<feature type="chain" id="PRO_5015556888" evidence="1">
    <location>
        <begin position="27"/>
        <end position="210"/>
    </location>
</feature>